<dbReference type="SUPFAM" id="SSF56796">
    <property type="entry name" value="Dehydroquinate synthase-like"/>
    <property type="match status" value="1"/>
</dbReference>
<dbReference type="PANTHER" id="PTHR43616:SF5">
    <property type="entry name" value="GLYCEROL DEHYDROGENASE 1"/>
    <property type="match status" value="1"/>
</dbReference>
<dbReference type="PATRIC" id="fig|1423782.4.peg.1721"/>
<comment type="caution">
    <text evidence="13">The sequence shown here is derived from an EMBL/GenBank/DDBJ whole genome shotgun (WGS) entry which is preliminary data.</text>
</comment>
<comment type="cofactor">
    <cofactor evidence="9">
        <name>Zn(2+)</name>
        <dbReference type="ChEBI" id="CHEBI:29105"/>
    </cofactor>
    <text evidence="9">Binds 1 zinc ion per subunit.</text>
</comment>
<dbReference type="Gene3D" id="1.20.1090.10">
    <property type="entry name" value="Dehydroquinate synthase-like - alpha domain"/>
    <property type="match status" value="1"/>
</dbReference>
<feature type="binding site" evidence="10">
    <location>
        <position position="129"/>
    </location>
    <ligand>
        <name>glycerol</name>
        <dbReference type="ChEBI" id="CHEBI:17754"/>
    </ligand>
</feature>
<dbReference type="GO" id="GO:0005829">
    <property type="term" value="C:cytosol"/>
    <property type="evidence" value="ECO:0007669"/>
    <property type="project" value="TreeGrafter"/>
</dbReference>
<dbReference type="PIRSF" id="PIRSF000112">
    <property type="entry name" value="Glycerol_dehydrogenase"/>
    <property type="match status" value="1"/>
</dbReference>
<dbReference type="STRING" id="1423782.FD32_GL001655"/>
<dbReference type="Proteomes" id="UP000051412">
    <property type="component" value="Unassembled WGS sequence"/>
</dbReference>
<accession>A0A0R1XF59</accession>
<feature type="domain" description="Alcohol dehydrogenase iron-type/glycerol dehydrogenase GldA" evidence="12">
    <location>
        <begin position="16"/>
        <end position="161"/>
    </location>
</feature>
<evidence type="ECO:0000313" key="13">
    <source>
        <dbReference type="EMBL" id="KRM28728.1"/>
    </source>
</evidence>
<evidence type="ECO:0000256" key="10">
    <source>
        <dbReference type="PIRSR" id="PIRSR000112-2"/>
    </source>
</evidence>
<dbReference type="EMBL" id="AZGM01000038">
    <property type="protein sequence ID" value="KRM28728.1"/>
    <property type="molecule type" value="Genomic_DNA"/>
</dbReference>
<dbReference type="AlphaFoldDB" id="A0A0R1XF59"/>
<evidence type="ECO:0000313" key="14">
    <source>
        <dbReference type="Proteomes" id="UP000051412"/>
    </source>
</evidence>
<dbReference type="PROSITE" id="PS00913">
    <property type="entry name" value="ADH_IRON_1"/>
    <property type="match status" value="1"/>
</dbReference>
<dbReference type="InterPro" id="IPR001670">
    <property type="entry name" value="ADH_Fe/GldA"/>
</dbReference>
<evidence type="ECO:0000256" key="3">
    <source>
        <dbReference type="ARBA" id="ARBA00023002"/>
    </source>
</evidence>
<dbReference type="InterPro" id="IPR016205">
    <property type="entry name" value="Glycerol_DH"/>
</dbReference>
<evidence type="ECO:0000259" key="12">
    <source>
        <dbReference type="Pfam" id="PF00465"/>
    </source>
</evidence>
<dbReference type="PANTHER" id="PTHR43616">
    <property type="entry name" value="GLYCEROL DEHYDROGENASE"/>
    <property type="match status" value="1"/>
</dbReference>
<feature type="binding site" evidence="9">
    <location>
        <position position="262"/>
    </location>
    <ligand>
        <name>glycerol</name>
        <dbReference type="ChEBI" id="CHEBI:17754"/>
    </ligand>
</feature>
<comment type="catalytic activity">
    <reaction evidence="8">
        <text>glycerol + NAD(+) = dihydroxyacetone + NADH + H(+)</text>
        <dbReference type="Rhea" id="RHEA:13769"/>
        <dbReference type="ChEBI" id="CHEBI:15378"/>
        <dbReference type="ChEBI" id="CHEBI:16016"/>
        <dbReference type="ChEBI" id="CHEBI:17754"/>
        <dbReference type="ChEBI" id="CHEBI:57540"/>
        <dbReference type="ChEBI" id="CHEBI:57945"/>
        <dbReference type="EC" id="1.1.1.6"/>
    </reaction>
</comment>
<evidence type="ECO:0000256" key="9">
    <source>
        <dbReference type="PIRSR" id="PIRSR000112-1"/>
    </source>
</evidence>
<proteinExistence type="inferred from homology"/>
<keyword evidence="4 11" id="KW-0520">NAD</keyword>
<evidence type="ECO:0000256" key="5">
    <source>
        <dbReference type="ARBA" id="ARBA00037918"/>
    </source>
</evidence>
<feature type="binding site" evidence="9">
    <location>
        <position position="179"/>
    </location>
    <ligand>
        <name>glycerol</name>
        <dbReference type="ChEBI" id="CHEBI:17754"/>
    </ligand>
</feature>
<feature type="binding site" evidence="11">
    <location>
        <begin position="102"/>
        <end position="106"/>
    </location>
    <ligand>
        <name>NAD(+)</name>
        <dbReference type="ChEBI" id="CHEBI:57540"/>
    </ligand>
</feature>
<evidence type="ECO:0000256" key="11">
    <source>
        <dbReference type="PIRSR" id="PIRSR000112-3"/>
    </source>
</evidence>
<dbReference type="InterPro" id="IPR018211">
    <property type="entry name" value="ADH_Fe_CS"/>
</dbReference>
<dbReference type="NCBIfam" id="NF006941">
    <property type="entry name" value="PRK09423.1"/>
    <property type="match status" value="1"/>
</dbReference>
<evidence type="ECO:0000256" key="2">
    <source>
        <dbReference type="ARBA" id="ARBA00022723"/>
    </source>
</evidence>
<sequence length="375" mass="40012">MLYLEVDIMIKEFASPSSYVQGKGVLLNSDPYLKNFGKKPLLVTDDDVYKIVGKKLEDYLTANGYQVDLVKFNGESSTNEIDRISAIGKKDNVSVVYGLGGGKTSDSAKAVADNLGLPVVIMPTLASADAPCSRLSVIYKDDGSFDHYRFYSHNPDLVLVDSQVIAGAPAKLLISGIADALATNVEAQAVAQAGADTMLNEGQTLVGNAIAQKCEDTLFKYAHIAVADVKHHAFTSALEKVIEANTLMSGLGFESGGLSGAHAIHDGLTALEETHALSHGQKVAYGTLTQLMLEGTDQKRYNKYFELILSLGLPTTLADLGLADAGDDKLLVAAKAACSENDTISRLPFKVTPDDVAQAFRAVDAYTKDYLASHK</sequence>
<evidence type="ECO:0000256" key="1">
    <source>
        <dbReference type="ARBA" id="ARBA00007358"/>
    </source>
</evidence>
<organism evidence="13 14">
    <name type="scientific">Limosilactobacillus panis DSM 6035</name>
    <dbReference type="NCBI Taxonomy" id="1423782"/>
    <lineage>
        <taxon>Bacteria</taxon>
        <taxon>Bacillati</taxon>
        <taxon>Bacillota</taxon>
        <taxon>Bacilli</taxon>
        <taxon>Lactobacillales</taxon>
        <taxon>Lactobacillaceae</taxon>
        <taxon>Limosilactobacillus</taxon>
    </lineage>
</organism>
<keyword evidence="3" id="KW-0560">Oxidoreductase</keyword>
<dbReference type="EC" id="1.1.1.6" evidence="6"/>
<reference evidence="13 14" key="1">
    <citation type="journal article" date="2015" name="Genome Announc.">
        <title>Expanding the biotechnology potential of lactobacilli through comparative genomics of 213 strains and associated genera.</title>
        <authorList>
            <person name="Sun Z."/>
            <person name="Harris H.M."/>
            <person name="McCann A."/>
            <person name="Guo C."/>
            <person name="Argimon S."/>
            <person name="Zhang W."/>
            <person name="Yang X."/>
            <person name="Jeffery I.B."/>
            <person name="Cooney J.C."/>
            <person name="Kagawa T.F."/>
            <person name="Liu W."/>
            <person name="Song Y."/>
            <person name="Salvetti E."/>
            <person name="Wrobel A."/>
            <person name="Rasinkangas P."/>
            <person name="Parkhill J."/>
            <person name="Rea M.C."/>
            <person name="O'Sullivan O."/>
            <person name="Ritari J."/>
            <person name="Douillard F.P."/>
            <person name="Paul Ross R."/>
            <person name="Yang R."/>
            <person name="Briner A.E."/>
            <person name="Felis G.E."/>
            <person name="de Vos W.M."/>
            <person name="Barrangou R."/>
            <person name="Klaenhammer T.R."/>
            <person name="Caufield P.W."/>
            <person name="Cui Y."/>
            <person name="Zhang H."/>
            <person name="O'Toole P.W."/>
        </authorList>
    </citation>
    <scope>NUCLEOTIDE SEQUENCE [LARGE SCALE GENOMIC DNA]</scope>
    <source>
        <strain evidence="13 14">DSM 6035</strain>
    </source>
</reference>
<evidence type="ECO:0000256" key="8">
    <source>
        <dbReference type="ARBA" id="ARBA00049006"/>
    </source>
</evidence>
<keyword evidence="2 9" id="KW-0479">Metal-binding</keyword>
<dbReference type="CDD" id="cd08170">
    <property type="entry name" value="GlyDH"/>
    <property type="match status" value="1"/>
</dbReference>
<protein>
    <recommendedName>
        <fullName evidence="7">Glycerol dehydrogenase</fullName>
        <ecNumber evidence="6">1.1.1.6</ecNumber>
    </recommendedName>
</protein>
<feature type="binding site" evidence="11">
    <location>
        <position position="45"/>
    </location>
    <ligand>
        <name>NAD(+)</name>
        <dbReference type="ChEBI" id="CHEBI:57540"/>
    </ligand>
</feature>
<keyword evidence="9" id="KW-0862">Zinc</keyword>
<dbReference type="Pfam" id="PF00465">
    <property type="entry name" value="Fe-ADH"/>
    <property type="match status" value="1"/>
</dbReference>
<feature type="binding site" evidence="9">
    <location>
        <position position="279"/>
    </location>
    <ligand>
        <name>glycerol</name>
        <dbReference type="ChEBI" id="CHEBI:17754"/>
    </ligand>
</feature>
<comment type="similarity">
    <text evidence="1">Belongs to the iron-containing alcohol dehydrogenase family.</text>
</comment>
<evidence type="ECO:0000256" key="7">
    <source>
        <dbReference type="ARBA" id="ARBA00040132"/>
    </source>
</evidence>
<name>A0A0R1XF59_9LACO</name>
<dbReference type="GO" id="GO:0046872">
    <property type="term" value="F:metal ion binding"/>
    <property type="evidence" value="ECO:0007669"/>
    <property type="project" value="UniProtKB-KW"/>
</dbReference>
<evidence type="ECO:0000256" key="6">
    <source>
        <dbReference type="ARBA" id="ARBA00039147"/>
    </source>
</evidence>
<keyword evidence="14" id="KW-1185">Reference proteome</keyword>
<dbReference type="GO" id="GO:0008888">
    <property type="term" value="F:glycerol dehydrogenase (NAD+) activity"/>
    <property type="evidence" value="ECO:0007669"/>
    <property type="project" value="UniProtKB-EC"/>
</dbReference>
<comment type="pathway">
    <text evidence="5">Polyol metabolism; glycerol fermentation; glycerone phosphate from glycerol (oxidative route): step 1/2.</text>
</comment>
<feature type="binding site" evidence="11">
    <location>
        <position position="139"/>
    </location>
    <ligand>
        <name>NAD(+)</name>
        <dbReference type="ChEBI" id="CHEBI:57540"/>
    </ligand>
</feature>
<gene>
    <name evidence="13" type="ORF">FD32_GL001655</name>
</gene>
<feature type="binding site" evidence="11">
    <location>
        <position position="135"/>
    </location>
    <ligand>
        <name>NAD(+)</name>
        <dbReference type="ChEBI" id="CHEBI:57540"/>
    </ligand>
</feature>
<evidence type="ECO:0000256" key="4">
    <source>
        <dbReference type="ARBA" id="ARBA00023027"/>
    </source>
</evidence>
<feature type="binding site" evidence="11">
    <location>
        <begin position="124"/>
        <end position="127"/>
    </location>
    <ligand>
        <name>NAD(+)</name>
        <dbReference type="ChEBI" id="CHEBI:57540"/>
    </ligand>
</feature>
<feature type="binding site" evidence="11">
    <location>
        <position position="133"/>
    </location>
    <ligand>
        <name>NAD(+)</name>
        <dbReference type="ChEBI" id="CHEBI:57540"/>
    </ligand>
</feature>
<dbReference type="Gene3D" id="3.40.50.1970">
    <property type="match status" value="1"/>
</dbReference>